<dbReference type="PANTHER" id="PTHR33154">
    <property type="entry name" value="TRANSCRIPTIONAL REGULATOR, ARSR FAMILY"/>
    <property type="match status" value="1"/>
</dbReference>
<protein>
    <recommendedName>
        <fullName evidence="4">HTH arsR-type domain-containing protein</fullName>
    </recommendedName>
</protein>
<dbReference type="Proteomes" id="UP001519288">
    <property type="component" value="Unassembled WGS sequence"/>
</dbReference>
<dbReference type="InterPro" id="IPR001845">
    <property type="entry name" value="HTH_ArsR_DNA-bd_dom"/>
</dbReference>
<reference evidence="5 6" key="1">
    <citation type="submission" date="2021-03" db="EMBL/GenBank/DDBJ databases">
        <title>Genomic Encyclopedia of Type Strains, Phase IV (KMG-IV): sequencing the most valuable type-strain genomes for metagenomic binning, comparative biology and taxonomic classification.</title>
        <authorList>
            <person name="Goeker M."/>
        </authorList>
    </citation>
    <scope>NUCLEOTIDE SEQUENCE [LARGE SCALE GENOMIC DNA]</scope>
    <source>
        <strain evidence="5 6">DSM 26806</strain>
    </source>
</reference>
<evidence type="ECO:0000313" key="6">
    <source>
        <dbReference type="Proteomes" id="UP001519288"/>
    </source>
</evidence>
<dbReference type="SMART" id="SM00418">
    <property type="entry name" value="HTH_ARSR"/>
    <property type="match status" value="1"/>
</dbReference>
<dbReference type="PANTHER" id="PTHR33154:SF33">
    <property type="entry name" value="TRANSCRIPTIONAL REPRESSOR SDPR"/>
    <property type="match status" value="1"/>
</dbReference>
<dbReference type="Pfam" id="PF01022">
    <property type="entry name" value="HTH_5"/>
    <property type="match status" value="1"/>
</dbReference>
<evidence type="ECO:0000256" key="3">
    <source>
        <dbReference type="ARBA" id="ARBA00023163"/>
    </source>
</evidence>
<dbReference type="InterPro" id="IPR036390">
    <property type="entry name" value="WH_DNA-bd_sf"/>
</dbReference>
<organism evidence="5 6">
    <name type="scientific">Paenibacillus shirakamiensis</name>
    <dbReference type="NCBI Taxonomy" id="1265935"/>
    <lineage>
        <taxon>Bacteria</taxon>
        <taxon>Bacillati</taxon>
        <taxon>Bacillota</taxon>
        <taxon>Bacilli</taxon>
        <taxon>Bacillales</taxon>
        <taxon>Paenibacillaceae</taxon>
        <taxon>Paenibacillus</taxon>
    </lineage>
</organism>
<keyword evidence="1" id="KW-0805">Transcription regulation</keyword>
<dbReference type="InterPro" id="IPR051081">
    <property type="entry name" value="HTH_MetalResp_TranReg"/>
</dbReference>
<feature type="domain" description="HTH arsR-type" evidence="4">
    <location>
        <begin position="210"/>
        <end position="304"/>
    </location>
</feature>
<keyword evidence="3" id="KW-0804">Transcription</keyword>
<proteinExistence type="predicted"/>
<dbReference type="Gene3D" id="1.10.10.10">
    <property type="entry name" value="Winged helix-like DNA-binding domain superfamily/Winged helix DNA-binding domain"/>
    <property type="match status" value="1"/>
</dbReference>
<sequence length="304" mass="35607">MSYRAIVKFEPIHELVISLHTYICKKSHKKIDITLDWADATKRGLQVEFATFLAGKEIDADWKITLLLSYLCPDGSSAKTFIHWLEQMTIGELYELIAGHEHYFPENMSQFRSELVYMIKNWNEQYYQHQSSIITKTLQQEQQRRMEELIQTSDVAEFVDLTTNGLQFKPMPNLEELILIPQYHFQPINVIAQFGKRIVCFYSSRSYFNTDEFLNTHDYRLIRTLGEKSRLKILRYLHGGPRSFIEIARHLKLSKGISHDHISKLRSAGLIQAHFEGEMLTEYTLRPGSVDQVQKIINNYIQQG</sequence>
<accession>A0ABS4JDR7</accession>
<dbReference type="InterPro" id="IPR011991">
    <property type="entry name" value="ArsR-like_HTH"/>
</dbReference>
<evidence type="ECO:0000259" key="4">
    <source>
        <dbReference type="PROSITE" id="PS50987"/>
    </source>
</evidence>
<dbReference type="PROSITE" id="PS50987">
    <property type="entry name" value="HTH_ARSR_2"/>
    <property type="match status" value="1"/>
</dbReference>
<keyword evidence="6" id="KW-1185">Reference proteome</keyword>
<comment type="caution">
    <text evidence="5">The sequence shown here is derived from an EMBL/GenBank/DDBJ whole genome shotgun (WGS) entry which is preliminary data.</text>
</comment>
<dbReference type="CDD" id="cd00090">
    <property type="entry name" value="HTH_ARSR"/>
    <property type="match status" value="1"/>
</dbReference>
<name>A0ABS4JDR7_9BACL</name>
<gene>
    <name evidence="5" type="ORF">J2Z69_000882</name>
</gene>
<dbReference type="InterPro" id="IPR036388">
    <property type="entry name" value="WH-like_DNA-bd_sf"/>
</dbReference>
<evidence type="ECO:0000256" key="2">
    <source>
        <dbReference type="ARBA" id="ARBA00023125"/>
    </source>
</evidence>
<keyword evidence="2" id="KW-0238">DNA-binding</keyword>
<evidence type="ECO:0000256" key="1">
    <source>
        <dbReference type="ARBA" id="ARBA00023015"/>
    </source>
</evidence>
<dbReference type="SUPFAM" id="SSF46785">
    <property type="entry name" value="Winged helix' DNA-binding domain"/>
    <property type="match status" value="1"/>
</dbReference>
<evidence type="ECO:0000313" key="5">
    <source>
        <dbReference type="EMBL" id="MBP1999863.1"/>
    </source>
</evidence>
<dbReference type="EMBL" id="JAGGLD010000001">
    <property type="protein sequence ID" value="MBP1999863.1"/>
    <property type="molecule type" value="Genomic_DNA"/>
</dbReference>
<dbReference type="RefSeq" id="WP_209859473.1">
    <property type="nucleotide sequence ID" value="NZ_JAGGLD010000001.1"/>
</dbReference>